<dbReference type="InterPro" id="IPR018060">
    <property type="entry name" value="HTH_AraC"/>
</dbReference>
<keyword evidence="1" id="KW-0805">Transcription regulation</keyword>
<proteinExistence type="predicted"/>
<sequence>MYNQSTINCQSDYFSLVEKQPDLKSKPLNALVDIRSDYTDTLFSFRHPVTVTAKDGLSIIGLTNSLSHPSHIQTYLLEGSIEIPPSVYFNVISLNKNSRIYLESQDNDEPKLLAAPQRITVALPSPSIVINNIFTLNHQAKSSPYEETGTDHPYYELILVEQGELTLTIDGNSLTISRHECAVIFPNQYLHKQIKNDSITSYISIIFDAIGIPKKVKQNVFSLKNQLSYVFNQLIHLSNNEVELFSMDRLYHLVYAILIHIAAGPLKTDNKPRLSMRENYENEVFQSMVNYIEENIDKPVQISDLAEHFSLSRSSIQKYFKKYTNETPKEYINTIKLQHSKELIRNSQMSLSEISKAVGYGSSQYFSRVFSEKYGMSPSNYAKSVIK</sequence>
<keyword evidence="3" id="KW-0804">Transcription</keyword>
<gene>
    <name evidence="5" type="ORF">NRE15_02005</name>
</gene>
<keyword evidence="2" id="KW-0238">DNA-binding</keyword>
<evidence type="ECO:0000256" key="3">
    <source>
        <dbReference type="ARBA" id="ARBA00023163"/>
    </source>
</evidence>
<evidence type="ECO:0000313" key="5">
    <source>
        <dbReference type="EMBL" id="UUX34446.1"/>
    </source>
</evidence>
<dbReference type="PANTHER" id="PTHR43280">
    <property type="entry name" value="ARAC-FAMILY TRANSCRIPTIONAL REGULATOR"/>
    <property type="match status" value="1"/>
</dbReference>
<name>A0ABY5P6T1_9LACT</name>
<dbReference type="Pfam" id="PF12833">
    <property type="entry name" value="HTH_18"/>
    <property type="match status" value="1"/>
</dbReference>
<evidence type="ECO:0000259" key="4">
    <source>
        <dbReference type="PROSITE" id="PS01124"/>
    </source>
</evidence>
<dbReference type="Gene3D" id="1.10.10.60">
    <property type="entry name" value="Homeodomain-like"/>
    <property type="match status" value="2"/>
</dbReference>
<evidence type="ECO:0000256" key="1">
    <source>
        <dbReference type="ARBA" id="ARBA00023015"/>
    </source>
</evidence>
<feature type="domain" description="HTH araC/xylS-type" evidence="4">
    <location>
        <begin position="286"/>
        <end position="384"/>
    </location>
</feature>
<dbReference type="RefSeq" id="WP_313793949.1">
    <property type="nucleotide sequence ID" value="NZ_CP102453.1"/>
</dbReference>
<dbReference type="SUPFAM" id="SSF46689">
    <property type="entry name" value="Homeodomain-like"/>
    <property type="match status" value="2"/>
</dbReference>
<dbReference type="InterPro" id="IPR037923">
    <property type="entry name" value="HTH-like"/>
</dbReference>
<evidence type="ECO:0000313" key="6">
    <source>
        <dbReference type="Proteomes" id="UP001315967"/>
    </source>
</evidence>
<evidence type="ECO:0000256" key="2">
    <source>
        <dbReference type="ARBA" id="ARBA00023125"/>
    </source>
</evidence>
<keyword evidence="6" id="KW-1185">Reference proteome</keyword>
<organism evidence="5 6">
    <name type="scientific">Fundicoccus culcitae</name>
    <dbReference type="NCBI Taxonomy" id="2969821"/>
    <lineage>
        <taxon>Bacteria</taxon>
        <taxon>Bacillati</taxon>
        <taxon>Bacillota</taxon>
        <taxon>Bacilli</taxon>
        <taxon>Lactobacillales</taxon>
        <taxon>Aerococcaceae</taxon>
        <taxon>Fundicoccus</taxon>
    </lineage>
</organism>
<protein>
    <submittedName>
        <fullName evidence="5">AraC family transcriptional regulator</fullName>
    </submittedName>
</protein>
<accession>A0ABY5P6T1</accession>
<dbReference type="PANTHER" id="PTHR43280:SF2">
    <property type="entry name" value="HTH-TYPE TRANSCRIPTIONAL REGULATOR EXSA"/>
    <property type="match status" value="1"/>
</dbReference>
<dbReference type="InterPro" id="IPR009057">
    <property type="entry name" value="Homeodomain-like_sf"/>
</dbReference>
<dbReference type="SMART" id="SM00342">
    <property type="entry name" value="HTH_ARAC"/>
    <property type="match status" value="1"/>
</dbReference>
<dbReference type="SUPFAM" id="SSF51215">
    <property type="entry name" value="Regulatory protein AraC"/>
    <property type="match status" value="1"/>
</dbReference>
<dbReference type="PRINTS" id="PR00032">
    <property type="entry name" value="HTHARAC"/>
</dbReference>
<dbReference type="InterPro" id="IPR020449">
    <property type="entry name" value="Tscrpt_reg_AraC-type_HTH"/>
</dbReference>
<dbReference type="Proteomes" id="UP001315967">
    <property type="component" value="Chromosome"/>
</dbReference>
<dbReference type="PROSITE" id="PS01124">
    <property type="entry name" value="HTH_ARAC_FAMILY_2"/>
    <property type="match status" value="1"/>
</dbReference>
<reference evidence="5 6" key="1">
    <citation type="submission" date="2022-08" db="EMBL/GenBank/DDBJ databases">
        <title>Aerococcaceae sp. nov isolated from spoiled eye mask.</title>
        <authorList>
            <person name="Zhou G."/>
            <person name="Xie X.-B."/>
            <person name="Shi Q.-S."/>
            <person name="Wang Y.-S."/>
            <person name="Wen X."/>
            <person name="Peng H."/>
            <person name="Yang X.-J."/>
            <person name="Tao H.-B."/>
            <person name="Huang X.-M."/>
        </authorList>
    </citation>
    <scope>NUCLEOTIDE SEQUENCE [LARGE SCALE GENOMIC DNA]</scope>
    <source>
        <strain evidence="6">DM20194951</strain>
    </source>
</reference>
<dbReference type="EMBL" id="CP102453">
    <property type="protein sequence ID" value="UUX34446.1"/>
    <property type="molecule type" value="Genomic_DNA"/>
</dbReference>